<feature type="binding site" evidence="5">
    <location>
        <position position="115"/>
    </location>
    <ligand>
        <name>Zn(2+)</name>
        <dbReference type="ChEBI" id="CHEBI:29105"/>
    </ligand>
</feature>
<dbReference type="InterPro" id="IPR014628">
    <property type="entry name" value="Man6P_isomerase_Firm_short"/>
</dbReference>
<dbReference type="InterPro" id="IPR051804">
    <property type="entry name" value="Carb_Metab_Reg_Kinase/Isom"/>
</dbReference>
<keyword evidence="1 5" id="KW-0479">Metal-binding</keyword>
<evidence type="ECO:0000256" key="3">
    <source>
        <dbReference type="ARBA" id="ARBA00029741"/>
    </source>
</evidence>
<sequence length="319" mass="34417">MRTPCKLSPVFKDYLWGGQRLRTVFGKQTDLSPLAESWELSVHKDGPCVIASGGDAGRTLKEVLDADPGALGTACPEGGLPILIKLIDARQQLSVQVHPTEEYAMAVEHEHGKTEMWYVIQADEGAELLYGFRHPISQQEFRAHIEDGTLLDDVNAVKVRAGDVLFIEAGTLHGIGAGCLIAEIQQNSNSTYRIFDYGRRDKNGALRELQIEKALAVTRLAPPERPVGPVGPEMDCGGYTETVLGLCDYFSTTLLKVRDSVPLCADSRSYHALLLTSGAAELKYPGGSLAIAAGECVFVPAGCGAYRVSGICELLLTTL</sequence>
<dbReference type="PANTHER" id="PTHR42742:SF3">
    <property type="entry name" value="FRUCTOKINASE"/>
    <property type="match status" value="1"/>
</dbReference>
<dbReference type="Gene3D" id="2.60.120.10">
    <property type="entry name" value="Jelly Rolls"/>
    <property type="match status" value="2"/>
</dbReference>
<evidence type="ECO:0000256" key="4">
    <source>
        <dbReference type="ARBA" id="ARBA00030762"/>
    </source>
</evidence>
<dbReference type="InterPro" id="IPR049071">
    <property type="entry name" value="MPI_cupin_dom"/>
</dbReference>
<dbReference type="RefSeq" id="WP_186886934.1">
    <property type="nucleotide sequence ID" value="NZ_JACONZ010000001.1"/>
</dbReference>
<dbReference type="AlphaFoldDB" id="A0A923IDU6"/>
<reference evidence="9" key="1">
    <citation type="submission" date="2020-08" db="EMBL/GenBank/DDBJ databases">
        <title>Genome public.</title>
        <authorList>
            <person name="Liu C."/>
            <person name="Sun Q."/>
        </authorList>
    </citation>
    <scope>NUCLEOTIDE SEQUENCE</scope>
    <source>
        <strain evidence="9">BX8</strain>
    </source>
</reference>
<comment type="cofactor">
    <cofactor evidence="5">
        <name>Zn(2+)</name>
        <dbReference type="ChEBI" id="CHEBI:29105"/>
    </cofactor>
    <text evidence="5">Binds 1 zinc ion per subunit.</text>
</comment>
<keyword evidence="9" id="KW-0413">Isomerase</keyword>
<gene>
    <name evidence="9" type="ORF">H8S23_03650</name>
</gene>
<proteinExistence type="predicted"/>
<dbReference type="EMBL" id="JACONZ010000001">
    <property type="protein sequence ID" value="MBC5580592.1"/>
    <property type="molecule type" value="Genomic_DNA"/>
</dbReference>
<organism evidence="9 10">
    <name type="scientific">Anaerofilum hominis</name>
    <dbReference type="NCBI Taxonomy" id="2763016"/>
    <lineage>
        <taxon>Bacteria</taxon>
        <taxon>Bacillati</taxon>
        <taxon>Bacillota</taxon>
        <taxon>Clostridia</taxon>
        <taxon>Eubacteriales</taxon>
        <taxon>Oscillospiraceae</taxon>
        <taxon>Anaerofilum</taxon>
    </lineage>
</organism>
<name>A0A923IDU6_9FIRM</name>
<protein>
    <recommendedName>
        <fullName evidence="3">Phosphohexomutase</fullName>
    </recommendedName>
    <alternativeName>
        <fullName evidence="4">Phosphomannose isomerase</fullName>
    </alternativeName>
</protein>
<feature type="binding site" evidence="5">
    <location>
        <position position="98"/>
    </location>
    <ligand>
        <name>Zn(2+)</name>
        <dbReference type="ChEBI" id="CHEBI:29105"/>
    </ligand>
</feature>
<evidence type="ECO:0000256" key="1">
    <source>
        <dbReference type="ARBA" id="ARBA00022723"/>
    </source>
</evidence>
<dbReference type="GO" id="GO:0008270">
    <property type="term" value="F:zinc ion binding"/>
    <property type="evidence" value="ECO:0007669"/>
    <property type="project" value="InterPro"/>
</dbReference>
<feature type="active site" evidence="6">
    <location>
        <position position="193"/>
    </location>
</feature>
<dbReference type="InterPro" id="IPR011051">
    <property type="entry name" value="RmlC_Cupin_sf"/>
</dbReference>
<dbReference type="GO" id="GO:0005975">
    <property type="term" value="P:carbohydrate metabolic process"/>
    <property type="evidence" value="ECO:0007669"/>
    <property type="project" value="InterPro"/>
</dbReference>
<keyword evidence="10" id="KW-1185">Reference proteome</keyword>
<evidence type="ECO:0000256" key="2">
    <source>
        <dbReference type="ARBA" id="ARBA00022833"/>
    </source>
</evidence>
<dbReference type="CDD" id="cd07010">
    <property type="entry name" value="cupin_PMI_type_I_N_bac"/>
    <property type="match status" value="1"/>
</dbReference>
<accession>A0A923IDU6</accession>
<dbReference type="GO" id="GO:0004476">
    <property type="term" value="F:mannose-6-phosphate isomerase activity"/>
    <property type="evidence" value="ECO:0007669"/>
    <property type="project" value="InterPro"/>
</dbReference>
<feature type="domain" description="Mannose-6-phosphate isomerase cupin" evidence="8">
    <location>
        <begin position="247"/>
        <end position="316"/>
    </location>
</feature>
<feature type="domain" description="Phosphomannose isomerase type I catalytic" evidence="7">
    <location>
        <begin position="6"/>
        <end position="108"/>
    </location>
</feature>
<dbReference type="Pfam" id="PF21621">
    <property type="entry name" value="MPI_cupin_dom"/>
    <property type="match status" value="1"/>
</dbReference>
<evidence type="ECO:0000259" key="7">
    <source>
        <dbReference type="Pfam" id="PF20511"/>
    </source>
</evidence>
<dbReference type="InterPro" id="IPR014710">
    <property type="entry name" value="RmlC-like_jellyroll"/>
</dbReference>
<dbReference type="SUPFAM" id="SSF51182">
    <property type="entry name" value="RmlC-like cupins"/>
    <property type="match status" value="1"/>
</dbReference>
<dbReference type="PANTHER" id="PTHR42742">
    <property type="entry name" value="TRANSCRIPTIONAL REPRESSOR MPRA"/>
    <property type="match status" value="1"/>
</dbReference>
<feature type="binding site" evidence="5">
    <location>
        <position position="173"/>
    </location>
    <ligand>
        <name>Zn(2+)</name>
        <dbReference type="ChEBI" id="CHEBI:29105"/>
    </ligand>
</feature>
<evidence type="ECO:0000313" key="10">
    <source>
        <dbReference type="Proteomes" id="UP000659630"/>
    </source>
</evidence>
<dbReference type="InterPro" id="IPR046457">
    <property type="entry name" value="PMI_typeI_cat"/>
</dbReference>
<evidence type="ECO:0000256" key="5">
    <source>
        <dbReference type="PIRSR" id="PIRSR036894-1"/>
    </source>
</evidence>
<keyword evidence="2 5" id="KW-0862">Zinc</keyword>
<evidence type="ECO:0000259" key="8">
    <source>
        <dbReference type="Pfam" id="PF21621"/>
    </source>
</evidence>
<evidence type="ECO:0000256" key="6">
    <source>
        <dbReference type="PIRSR" id="PIRSR036894-2"/>
    </source>
</evidence>
<comment type="caution">
    <text evidence="9">The sequence shown here is derived from an EMBL/GenBank/DDBJ whole genome shotgun (WGS) entry which is preliminary data.</text>
</comment>
<dbReference type="PIRSF" id="PIRSF036894">
    <property type="entry name" value="PMI_Firm_short"/>
    <property type="match status" value="1"/>
</dbReference>
<dbReference type="Pfam" id="PF20511">
    <property type="entry name" value="PMI_typeI_cat"/>
    <property type="match status" value="1"/>
</dbReference>
<dbReference type="Proteomes" id="UP000659630">
    <property type="component" value="Unassembled WGS sequence"/>
</dbReference>
<evidence type="ECO:0000313" key="9">
    <source>
        <dbReference type="EMBL" id="MBC5580592.1"/>
    </source>
</evidence>